<feature type="region of interest" description="Disordered" evidence="3">
    <location>
        <begin position="907"/>
        <end position="931"/>
    </location>
</feature>
<feature type="domain" description="DEUBAD" evidence="4">
    <location>
        <begin position="87"/>
        <end position="200"/>
    </location>
</feature>
<proteinExistence type="predicted"/>
<protein>
    <recommendedName>
        <fullName evidence="4">DEUBAD domain-containing protein</fullName>
    </recommendedName>
</protein>
<dbReference type="STRING" id="29655.A0A0K9P7U1"/>
<feature type="region of interest" description="Disordered" evidence="3">
    <location>
        <begin position="15"/>
        <end position="61"/>
    </location>
</feature>
<evidence type="ECO:0000313" key="5">
    <source>
        <dbReference type="EMBL" id="KMZ64307.1"/>
    </source>
</evidence>
<dbReference type="CDD" id="cd21865">
    <property type="entry name" value="DEUBAD_NFRKB"/>
    <property type="match status" value="1"/>
</dbReference>
<accession>A0A0K9P7U1</accession>
<dbReference type="GO" id="GO:0031011">
    <property type="term" value="C:Ino80 complex"/>
    <property type="evidence" value="ECO:0007669"/>
    <property type="project" value="InterPro"/>
</dbReference>
<evidence type="ECO:0000313" key="6">
    <source>
        <dbReference type="Proteomes" id="UP000036987"/>
    </source>
</evidence>
<sequence>MAILENRSYRDSRLVADGDFPPKASGNDGCTISSYSERSDGVGENLGTENMSSEVDSGMESDDYDYSELGESGSEFCQVGNQSCIIPYELYDIPDLKEVLSLDTWNNCLTEDERFGLTQYLPDMDDHTFYQTMNELLSGENFHFSSPIVKIFDMLKGGICEPRVVLYRQELNFLQRCEHYHHLQKYQNNMVTYLSMASGLWNSLTRYGIEEKLKLLKASTDQRISKCVDGVHAGSETNSEDKDADDLFWQKRHNADSHALCRTSPPFEDFPQSIEIPINSNKVVKRKSKGIMKFSSSNGHRLKKNYIHPDFRSQQPFSSHAVGGKTRNSNPSSRYKFSGKGRINDYLNDYNGDIGVDKRDLLLHASSKPGKKKEISKPKRHDSRDVFIRKETPVYHDLHMATGKKNGIKSAAGTSYDPYSDIKSRHFERDWTDSKNENFIDVPAENLSKKQKKIVQPDTNGHINMFLSGCKSVTKKRKLKAEVKAFEGQPECNEYTQSIPDKPTDEIFGLKKKGKRKTNLNHDIITLEHEVIETEPEPQPQSARKPFTLITPTNHTSFSFSVVHLLSAVRKAMITVNAEDAPITCNQISKENGVRSSQFENLDASFSQELSNMPKLTIQQIINRVRSNPGDPCILETEEPIQELVRGVLKIFSSKTAPSGVKGWKTLVLYEKPTKTWTWIGPISPSSAYSVEEENSAEAWDIPHKMLVKLVDVFANWLKCGQEFLKKIGSLPPPPSFADFEKSHTRERFRDLRAQKSLVTISPSSDEVRDYFRKEEFLRYQVPDRIFSYTAADGKKSVVAPLRRGGGKPTSKARDHFMLKPDRPPNVTILCLVRDAASRLPGSIGTRIDVCSLIRDSQYIMEDVSDSQVNQVVSGALDRLHYERDPCVQYDNERKLWVYLHQDREEEDFEDDGTSSTKKWKKPRKDGVDNSDMVVTETNCNANENQNRIPVDFASVGYDIVDPATTGTGSSSINPGMIPELFCGDLRPNIENIENFIDSSIQGGGSQEHPMGWEVLNSNSLHENRIVCQENSRNDDLGDEAFGRGRLFNARLL</sequence>
<name>A0A0K9P7U1_ZOSMR</name>
<dbReference type="InterPro" id="IPR024867">
    <property type="entry name" value="NFRKB"/>
</dbReference>
<gene>
    <name evidence="5" type="ORF">ZOSMA_376G00150</name>
</gene>
<keyword evidence="6" id="KW-1185">Reference proteome</keyword>
<evidence type="ECO:0000259" key="4">
    <source>
        <dbReference type="PROSITE" id="PS51916"/>
    </source>
</evidence>
<dbReference type="PANTHER" id="PTHR13052:SF0">
    <property type="entry name" value="DNA-BINDING PROTEIN-LIKE"/>
    <property type="match status" value="1"/>
</dbReference>
<comment type="subcellular location">
    <subcellularLocation>
        <location evidence="1">Nucleus</location>
    </subcellularLocation>
</comment>
<keyword evidence="2" id="KW-0539">Nucleus</keyword>
<dbReference type="EMBL" id="LFYR01001167">
    <property type="protein sequence ID" value="KMZ64307.1"/>
    <property type="molecule type" value="Genomic_DNA"/>
</dbReference>
<dbReference type="PROSITE" id="PS51916">
    <property type="entry name" value="DEUBAD"/>
    <property type="match status" value="1"/>
</dbReference>
<evidence type="ECO:0000256" key="3">
    <source>
        <dbReference type="SAM" id="MobiDB-lite"/>
    </source>
</evidence>
<dbReference type="Proteomes" id="UP000036987">
    <property type="component" value="Unassembled WGS sequence"/>
</dbReference>
<dbReference type="InterPro" id="IPR057748">
    <property type="entry name" value="NFRKB_WH_2"/>
</dbReference>
<dbReference type="OrthoDB" id="70874at2759"/>
<organism evidence="5 6">
    <name type="scientific">Zostera marina</name>
    <name type="common">Eelgrass</name>
    <dbReference type="NCBI Taxonomy" id="29655"/>
    <lineage>
        <taxon>Eukaryota</taxon>
        <taxon>Viridiplantae</taxon>
        <taxon>Streptophyta</taxon>
        <taxon>Embryophyta</taxon>
        <taxon>Tracheophyta</taxon>
        <taxon>Spermatophyta</taxon>
        <taxon>Magnoliopsida</taxon>
        <taxon>Liliopsida</taxon>
        <taxon>Zosteraceae</taxon>
        <taxon>Zostera</taxon>
    </lineage>
</organism>
<evidence type="ECO:0000256" key="2">
    <source>
        <dbReference type="ARBA" id="ARBA00023242"/>
    </source>
</evidence>
<comment type="caution">
    <text evidence="5">The sequence shown here is derived from an EMBL/GenBank/DDBJ whole genome shotgun (WGS) entry which is preliminary data.</text>
</comment>
<dbReference type="Pfam" id="PF25793">
    <property type="entry name" value="WHD_2nd_NFRKB"/>
    <property type="match status" value="1"/>
</dbReference>
<dbReference type="AlphaFoldDB" id="A0A0K9P7U1"/>
<feature type="region of interest" description="Disordered" evidence="3">
    <location>
        <begin position="311"/>
        <end position="337"/>
    </location>
</feature>
<dbReference type="OMA" id="LYETHEL"/>
<feature type="compositionally biased region" description="Polar residues" evidence="3">
    <location>
        <begin position="326"/>
        <end position="335"/>
    </location>
</feature>
<dbReference type="PANTHER" id="PTHR13052">
    <property type="entry name" value="NFRKB-RELATED"/>
    <property type="match status" value="1"/>
</dbReference>
<dbReference type="InterPro" id="IPR044867">
    <property type="entry name" value="DEUBAD_dom"/>
</dbReference>
<evidence type="ECO:0000256" key="1">
    <source>
        <dbReference type="ARBA" id="ARBA00004123"/>
    </source>
</evidence>
<reference evidence="6" key="1">
    <citation type="journal article" date="2016" name="Nature">
        <title>The genome of the seagrass Zostera marina reveals angiosperm adaptation to the sea.</title>
        <authorList>
            <person name="Olsen J.L."/>
            <person name="Rouze P."/>
            <person name="Verhelst B."/>
            <person name="Lin Y.-C."/>
            <person name="Bayer T."/>
            <person name="Collen J."/>
            <person name="Dattolo E."/>
            <person name="De Paoli E."/>
            <person name="Dittami S."/>
            <person name="Maumus F."/>
            <person name="Michel G."/>
            <person name="Kersting A."/>
            <person name="Lauritano C."/>
            <person name="Lohaus R."/>
            <person name="Toepel M."/>
            <person name="Tonon T."/>
            <person name="Vanneste K."/>
            <person name="Amirebrahimi M."/>
            <person name="Brakel J."/>
            <person name="Bostroem C."/>
            <person name="Chovatia M."/>
            <person name="Grimwood J."/>
            <person name="Jenkins J.W."/>
            <person name="Jueterbock A."/>
            <person name="Mraz A."/>
            <person name="Stam W.T."/>
            <person name="Tice H."/>
            <person name="Bornberg-Bauer E."/>
            <person name="Green P.J."/>
            <person name="Pearson G.A."/>
            <person name="Procaccini G."/>
            <person name="Duarte C.M."/>
            <person name="Schmutz J."/>
            <person name="Reusch T.B.H."/>
            <person name="Van de Peer Y."/>
        </authorList>
    </citation>
    <scope>NUCLEOTIDE SEQUENCE [LARGE SCALE GENOMIC DNA]</scope>
    <source>
        <strain evidence="6">cv. Finnish</strain>
    </source>
</reference>